<dbReference type="PANTHER" id="PTHR43869:SF1">
    <property type="entry name" value="GLYCINE BETAINE_PROLINE BETAINE TRANSPORT SYSTEM ATP-BINDING PROTEIN PROV"/>
    <property type="match status" value="1"/>
</dbReference>
<dbReference type="Pfam" id="PF00005">
    <property type="entry name" value="ABC_tran"/>
    <property type="match status" value="1"/>
</dbReference>
<dbReference type="Gene3D" id="3.40.50.300">
    <property type="entry name" value="P-loop containing nucleotide triphosphate hydrolases"/>
    <property type="match status" value="1"/>
</dbReference>
<reference evidence="2" key="1">
    <citation type="submission" date="2018-05" db="EMBL/GenBank/DDBJ databases">
        <authorList>
            <person name="Lanie J.A."/>
            <person name="Ng W.-L."/>
            <person name="Kazmierczak K.M."/>
            <person name="Andrzejewski T.M."/>
            <person name="Davidsen T.M."/>
            <person name="Wayne K.J."/>
            <person name="Tettelin H."/>
            <person name="Glass J.I."/>
            <person name="Rusch D."/>
            <person name="Podicherti R."/>
            <person name="Tsui H.-C.T."/>
            <person name="Winkler M.E."/>
        </authorList>
    </citation>
    <scope>NUCLEOTIDE SEQUENCE</scope>
</reference>
<sequence length="250" mass="27857">EMLERVGLTGWGEARPRELSGGMKQRVGLARALAVEPSILLMDEPFSGLDPLIRRQMRLELVELQKGVHKTIVFITHDLDEAVTVGDRIAIMRDGEIIQMGTPQDIVMRPVDDFVREFTLGVQKTKVLHAASVASKPEIIVKDSDTIESLRSLLDGSDSAYAICVEDQGYFKGLIRRETVDGIKPSEKKPLRDYFDQSVEVIPSDTILEDLLPTLIDSDHPVPVIDKKNRCIGVATRRDVLRVIASESDD</sequence>
<dbReference type="InterPro" id="IPR003439">
    <property type="entry name" value="ABC_transporter-like_ATP-bd"/>
</dbReference>
<evidence type="ECO:0000259" key="1">
    <source>
        <dbReference type="PROSITE" id="PS51371"/>
    </source>
</evidence>
<dbReference type="Gene3D" id="3.10.580.10">
    <property type="entry name" value="CBS-domain"/>
    <property type="match status" value="1"/>
</dbReference>
<dbReference type="InterPro" id="IPR027417">
    <property type="entry name" value="P-loop_NTPase"/>
</dbReference>
<dbReference type="SUPFAM" id="SSF54631">
    <property type="entry name" value="CBS-domain pair"/>
    <property type="match status" value="1"/>
</dbReference>
<dbReference type="AlphaFoldDB" id="A0A382TTV6"/>
<dbReference type="InterPro" id="IPR046342">
    <property type="entry name" value="CBS_dom_sf"/>
</dbReference>
<dbReference type="InterPro" id="IPR051921">
    <property type="entry name" value="ABC_osmolyte_uptake_ATP-bind"/>
</dbReference>
<dbReference type="PANTHER" id="PTHR43869">
    <property type="entry name" value="GLYCINE BETAINE/PROLINE BETAINE TRANSPORT SYSTEM ATP-BINDING PROTEIN PROV"/>
    <property type="match status" value="1"/>
</dbReference>
<dbReference type="GO" id="GO:0016887">
    <property type="term" value="F:ATP hydrolysis activity"/>
    <property type="evidence" value="ECO:0007669"/>
    <property type="project" value="InterPro"/>
</dbReference>
<dbReference type="PROSITE" id="PS51371">
    <property type="entry name" value="CBS"/>
    <property type="match status" value="1"/>
</dbReference>
<name>A0A382TTV6_9ZZZZ</name>
<evidence type="ECO:0000313" key="2">
    <source>
        <dbReference type="EMBL" id="SVD25145.1"/>
    </source>
</evidence>
<dbReference type="InterPro" id="IPR000644">
    <property type="entry name" value="CBS_dom"/>
</dbReference>
<organism evidence="2">
    <name type="scientific">marine metagenome</name>
    <dbReference type="NCBI Taxonomy" id="408172"/>
    <lineage>
        <taxon>unclassified sequences</taxon>
        <taxon>metagenomes</taxon>
        <taxon>ecological metagenomes</taxon>
    </lineage>
</organism>
<dbReference type="SUPFAM" id="SSF52540">
    <property type="entry name" value="P-loop containing nucleoside triphosphate hydrolases"/>
    <property type="match status" value="1"/>
</dbReference>
<proteinExistence type="predicted"/>
<accession>A0A382TTV6</accession>
<feature type="non-terminal residue" evidence="2">
    <location>
        <position position="1"/>
    </location>
</feature>
<protein>
    <recommendedName>
        <fullName evidence="1">CBS domain-containing protein</fullName>
    </recommendedName>
</protein>
<gene>
    <name evidence="2" type="ORF">METZ01_LOCUS377999</name>
</gene>
<dbReference type="EMBL" id="UINC01138911">
    <property type="protein sequence ID" value="SVD25145.1"/>
    <property type="molecule type" value="Genomic_DNA"/>
</dbReference>
<feature type="domain" description="CBS" evidence="1">
    <location>
        <begin position="195"/>
        <end position="250"/>
    </location>
</feature>
<dbReference type="Pfam" id="PF00571">
    <property type="entry name" value="CBS"/>
    <property type="match status" value="1"/>
</dbReference>
<dbReference type="GO" id="GO:0005524">
    <property type="term" value="F:ATP binding"/>
    <property type="evidence" value="ECO:0007669"/>
    <property type="project" value="InterPro"/>
</dbReference>